<sequence length="160" mass="17770">MENKSIVSNTISADLHQSWHIPRPTLARSSQGSTSSNNSTQSIKSGSLLLTAANLAKVHKHETKHGTNRDSNLQYYLQQVNKDTLSIPMPTKKQDTDTDSNASSMHFTVVNVNTKPQMKSRSFCRKHQLSILIITMSILFTVGVLVAILCLEVRARGRTH</sequence>
<keyword evidence="1" id="KW-0472">Membrane</keyword>
<dbReference type="EMBL" id="GEZM01045226">
    <property type="protein sequence ID" value="JAV77853.1"/>
    <property type="molecule type" value="Transcribed_RNA"/>
</dbReference>
<dbReference type="RefSeq" id="XP_031344427.1">
    <property type="nucleotide sequence ID" value="XM_031488567.1"/>
</dbReference>
<reference evidence="2" key="1">
    <citation type="journal article" date="2016" name="Sci. Rep.">
        <title>Molecular characterization of firefly nuptial gifts: a multi-omics approach sheds light on postcopulatory sexual selection.</title>
        <authorList>
            <person name="Al-Wathiqui N."/>
            <person name="Fallon T.R."/>
            <person name="South A."/>
            <person name="Weng J.K."/>
            <person name="Lewis S.M."/>
        </authorList>
    </citation>
    <scope>NUCLEOTIDE SEQUENCE</scope>
</reference>
<proteinExistence type="predicted"/>
<dbReference type="GeneID" id="116171618"/>
<name>A0A1Y1LWE1_PHOPY</name>
<keyword evidence="1" id="KW-1133">Transmembrane helix</keyword>
<organism evidence="2">
    <name type="scientific">Photinus pyralis</name>
    <name type="common">Common eastern firefly</name>
    <name type="synonym">Lampyris pyralis</name>
    <dbReference type="NCBI Taxonomy" id="7054"/>
    <lineage>
        <taxon>Eukaryota</taxon>
        <taxon>Metazoa</taxon>
        <taxon>Ecdysozoa</taxon>
        <taxon>Arthropoda</taxon>
        <taxon>Hexapoda</taxon>
        <taxon>Insecta</taxon>
        <taxon>Pterygota</taxon>
        <taxon>Neoptera</taxon>
        <taxon>Endopterygota</taxon>
        <taxon>Coleoptera</taxon>
        <taxon>Polyphaga</taxon>
        <taxon>Elateriformia</taxon>
        <taxon>Elateroidea</taxon>
        <taxon>Lampyridae</taxon>
        <taxon>Lampyrinae</taxon>
        <taxon>Photinus</taxon>
    </lineage>
</organism>
<accession>A0A1Y1LWE1</accession>
<dbReference type="EMBL" id="GEZM01045227">
    <property type="protein sequence ID" value="JAV77852.1"/>
    <property type="molecule type" value="Transcribed_RNA"/>
</dbReference>
<feature type="transmembrane region" description="Helical" evidence="1">
    <location>
        <begin position="129"/>
        <end position="151"/>
    </location>
</feature>
<protein>
    <submittedName>
        <fullName evidence="2">Uncharacterized protein</fullName>
    </submittedName>
</protein>
<evidence type="ECO:0000313" key="2">
    <source>
        <dbReference type="EMBL" id="JAV77852.1"/>
    </source>
</evidence>
<keyword evidence="1" id="KW-0812">Transmembrane</keyword>
<dbReference type="AlphaFoldDB" id="A0A1Y1LWE1"/>
<evidence type="ECO:0000256" key="1">
    <source>
        <dbReference type="SAM" id="Phobius"/>
    </source>
</evidence>